<keyword evidence="2" id="KW-1185">Reference proteome</keyword>
<evidence type="ECO:0000313" key="1">
    <source>
        <dbReference type="EMBL" id="QPJ84607.1"/>
    </source>
</evidence>
<proteinExistence type="predicted"/>
<reference evidence="1" key="1">
    <citation type="submission" date="2020-04" db="EMBL/GenBank/DDBJ databases">
        <title>A novel bacterium ('Candidatus Sarcina troglodytae' sp. nov.) linked to a protracted, uniformly lethal epizootic among sanctuary western chimpanzees (Pan troglodytes verus) in Sierra Leone.</title>
        <authorList>
            <person name="Owens L.A."/>
            <person name="Colitti B."/>
            <person name="Hirji I."/>
            <person name="Pizaro A."/>
            <person name="Jaffe J.E."/>
            <person name="Moittie S."/>
            <person name="Bishop-Lilly K.A."/>
            <person name="Estrella L.A."/>
            <person name="Voegtly L.J."/>
            <person name="Kuhn J.H."/>
            <person name="Suen G."/>
            <person name="Deblois C.L."/>
            <person name="Dunn C."/>
            <person name="Juan-Salles C."/>
            <person name="Goldberg T.L."/>
        </authorList>
    </citation>
    <scope>NUCLEOTIDE SEQUENCE</scope>
    <source>
        <strain evidence="1">JB2</strain>
    </source>
</reference>
<organism evidence="1 2">
    <name type="scientific">Candidatus Sarcina troglodytae</name>
    <dbReference type="NCBI Taxonomy" id="2726954"/>
    <lineage>
        <taxon>Bacteria</taxon>
        <taxon>Bacillati</taxon>
        <taxon>Bacillota</taxon>
        <taxon>Clostridia</taxon>
        <taxon>Eubacteriales</taxon>
        <taxon>Clostridiaceae</taxon>
        <taxon>Sarcina</taxon>
    </lineage>
</organism>
<sequence length="314" mass="35759">MLLRVVSFIIPFVMLFIGFEICNLDDNNVLLGVKFPKIQEVPIALREYKKLFRAYLVIFWAIINSIIMVVNISVREGYIPLMIILTIIIDGIIIIFVHYIINTKLKALKHREGWEKLIYNNPTFVDRKSGESLTVDDSDYIFGIFYFKPKDSSFLVAKRNGKGININWGNIIGKCIGIAIIVAIIACVSSVAYISISLNNTTTLNLVLENENVVINGTYGELLPYKEMTTVEYLDKIPKVEMNLDGVKSGNSYFGIYYIEGVGRAKLYVEDINEPVVKILTNGYLPVYINYQKLSSTQWLYNSVGSRRNNIYKT</sequence>
<name>A0ACD1BAX6_9CLOT</name>
<protein>
    <submittedName>
        <fullName evidence="1">Uncharacterized protein</fullName>
    </submittedName>
</protein>
<gene>
    <name evidence="1" type="ORF">HH195_01210</name>
</gene>
<evidence type="ECO:0000313" key="2">
    <source>
        <dbReference type="Proteomes" id="UP000594603"/>
    </source>
</evidence>
<dbReference type="EMBL" id="CP051754">
    <property type="protein sequence ID" value="QPJ84607.1"/>
    <property type="molecule type" value="Genomic_DNA"/>
</dbReference>
<accession>A0ACD1BAX6</accession>
<dbReference type="Proteomes" id="UP000594603">
    <property type="component" value="Chromosome"/>
</dbReference>